<evidence type="ECO:0000259" key="8">
    <source>
        <dbReference type="PROSITE" id="PS51379"/>
    </source>
</evidence>
<evidence type="ECO:0000256" key="5">
    <source>
        <dbReference type="ARBA" id="ARBA00022857"/>
    </source>
</evidence>
<dbReference type="Proteomes" id="UP000466794">
    <property type="component" value="Unassembled WGS sequence"/>
</dbReference>
<evidence type="ECO:0000313" key="10">
    <source>
        <dbReference type="Proteomes" id="UP000466794"/>
    </source>
</evidence>
<dbReference type="SUPFAM" id="SSF54862">
    <property type="entry name" value="4Fe-4S ferredoxins"/>
    <property type="match status" value="1"/>
</dbReference>
<organism evidence="9 10">
    <name type="scientific">Nocardia terrae</name>
    <dbReference type="NCBI Taxonomy" id="2675851"/>
    <lineage>
        <taxon>Bacteria</taxon>
        <taxon>Bacillati</taxon>
        <taxon>Actinomycetota</taxon>
        <taxon>Actinomycetes</taxon>
        <taxon>Mycobacteriales</taxon>
        <taxon>Nocardiaceae</taxon>
        <taxon>Nocardia</taxon>
    </lineage>
</organism>
<dbReference type="PRINTS" id="PR00419">
    <property type="entry name" value="ADXRDTASE"/>
</dbReference>
<dbReference type="Gene3D" id="3.40.50.720">
    <property type="entry name" value="NAD(P)-binding Rossmann-like Domain"/>
    <property type="match status" value="1"/>
</dbReference>
<dbReference type="AlphaFoldDB" id="A0A7K1V7I1"/>
<dbReference type="Gene3D" id="3.50.50.60">
    <property type="entry name" value="FAD/NAD(P)-binding domain"/>
    <property type="match status" value="1"/>
</dbReference>
<dbReference type="RefSeq" id="WP_157392214.1">
    <property type="nucleotide sequence ID" value="NZ_WRPP01000010.1"/>
</dbReference>
<dbReference type="PANTHER" id="PTHR48467">
    <property type="entry name" value="GLUTAMATE SYNTHASE 1 [NADH], CHLOROPLASTIC-LIKE"/>
    <property type="match status" value="1"/>
</dbReference>
<keyword evidence="3" id="KW-0285">Flavoprotein</keyword>
<evidence type="ECO:0000256" key="4">
    <source>
        <dbReference type="ARBA" id="ARBA00022827"/>
    </source>
</evidence>
<dbReference type="InterPro" id="IPR055275">
    <property type="entry name" value="Ferredox_Rdtase"/>
</dbReference>
<keyword evidence="6" id="KW-0560">Oxidoreductase</keyword>
<comment type="catalytic activity">
    <reaction evidence="7">
        <text>2 reduced [2Fe-2S]-[ferredoxin] + NADP(+) + H(+) = 2 oxidized [2Fe-2S]-[ferredoxin] + NADPH</text>
        <dbReference type="Rhea" id="RHEA:20125"/>
        <dbReference type="Rhea" id="RHEA-COMP:10000"/>
        <dbReference type="Rhea" id="RHEA-COMP:10001"/>
        <dbReference type="ChEBI" id="CHEBI:15378"/>
        <dbReference type="ChEBI" id="CHEBI:33737"/>
        <dbReference type="ChEBI" id="CHEBI:33738"/>
        <dbReference type="ChEBI" id="CHEBI:57783"/>
        <dbReference type="ChEBI" id="CHEBI:58349"/>
        <dbReference type="EC" id="1.18.1.2"/>
    </reaction>
</comment>
<dbReference type="EC" id="1.18.1.2" evidence="2"/>
<protein>
    <recommendedName>
        <fullName evidence="2">ferredoxin--NADP(+) reductase</fullName>
        <ecNumber evidence="2">1.18.1.2</ecNumber>
    </recommendedName>
</protein>
<keyword evidence="4" id="KW-0274">FAD</keyword>
<name>A0A7K1V7I1_9NOCA</name>
<dbReference type="GO" id="GO:0004324">
    <property type="term" value="F:ferredoxin-NADP+ reductase activity"/>
    <property type="evidence" value="ECO:0007669"/>
    <property type="project" value="UniProtKB-EC"/>
</dbReference>
<comment type="caution">
    <text evidence="9">The sequence shown here is derived from an EMBL/GenBank/DDBJ whole genome shotgun (WGS) entry which is preliminary data.</text>
</comment>
<reference evidence="9 10" key="1">
    <citation type="submission" date="2019-12" db="EMBL/GenBank/DDBJ databases">
        <title>Nocardia sp. nov. ET3-3 isolated from soil.</title>
        <authorList>
            <person name="Kanchanasin P."/>
            <person name="Tanasupawat S."/>
            <person name="Yuki M."/>
            <person name="Kudo T."/>
        </authorList>
    </citation>
    <scope>NUCLEOTIDE SEQUENCE [LARGE SCALE GENOMIC DNA]</scope>
    <source>
        <strain evidence="9 10">ET3-3</strain>
    </source>
</reference>
<dbReference type="EMBL" id="WRPP01000010">
    <property type="protein sequence ID" value="MVU82605.1"/>
    <property type="molecule type" value="Genomic_DNA"/>
</dbReference>
<proteinExistence type="predicted"/>
<evidence type="ECO:0000313" key="9">
    <source>
        <dbReference type="EMBL" id="MVU82605.1"/>
    </source>
</evidence>
<evidence type="ECO:0000256" key="7">
    <source>
        <dbReference type="ARBA" id="ARBA00047776"/>
    </source>
</evidence>
<evidence type="ECO:0000256" key="3">
    <source>
        <dbReference type="ARBA" id="ARBA00022630"/>
    </source>
</evidence>
<dbReference type="Gene3D" id="3.30.70.20">
    <property type="match status" value="1"/>
</dbReference>
<accession>A0A7K1V7I1</accession>
<gene>
    <name evidence="9" type="ORF">GPX89_35910</name>
</gene>
<dbReference type="InterPro" id="IPR023753">
    <property type="entry name" value="FAD/NAD-binding_dom"/>
</dbReference>
<dbReference type="SUPFAM" id="SSF51971">
    <property type="entry name" value="Nucleotide-binding domain"/>
    <property type="match status" value="1"/>
</dbReference>
<dbReference type="InterPro" id="IPR036188">
    <property type="entry name" value="FAD/NAD-bd_sf"/>
</dbReference>
<evidence type="ECO:0000256" key="1">
    <source>
        <dbReference type="ARBA" id="ARBA00001974"/>
    </source>
</evidence>
<dbReference type="Pfam" id="PF07992">
    <property type="entry name" value="Pyr_redox_2"/>
    <property type="match status" value="1"/>
</dbReference>
<sequence length="539" mass="56534">MPYVVTQPCCNDASCVIACPVNCIHPAPGEPGFATAEMLYVDPRTCVDCGNCATACSVDAIVPHTTLTPAELPFLELNAAYYEENPHADRTPLAIVPPKRKLAPHGPIRVAVVGAGPAGLFAADELLTNVGVSVDVFDRLPTPYGLVRSGVAPDHQAVKGIARLFGAIEGQPGFTYHLGVEVGVDVSHGELADHYHAVVYAVGAPTPKALGIEGEQLPGSVPASDLVAWYNGHPDHVTAPASFATARAVVVGNGNVALDLARILTADPDRLAHTDIADHALEALRASEIREVVVLSRRGPESAACTIAELIGLAGLPDVDVCVDNGGVPIEAVDAKTALLAELAARPGTGAARRIVLKFHAAPVRLTGSDRVNGIEIYCTRAESGVDTEVIDTGLVLHAIGHRARPLPGLPFDEVAGIIPHENGRVRPGVYVAGWAKRGPSGYIGTNKVCAEQTVAALLDDLERGLLPTPGGTRRMFDAILARRAPHATGMAGWRAIDAAESALGAATDRPRVKFTTWPGLECAARSDHFSSKERRTVR</sequence>
<evidence type="ECO:0000256" key="2">
    <source>
        <dbReference type="ARBA" id="ARBA00013223"/>
    </source>
</evidence>
<dbReference type="PROSITE" id="PS51379">
    <property type="entry name" value="4FE4S_FER_2"/>
    <property type="match status" value="1"/>
</dbReference>
<evidence type="ECO:0000256" key="6">
    <source>
        <dbReference type="ARBA" id="ARBA00023002"/>
    </source>
</evidence>
<keyword evidence="10" id="KW-1185">Reference proteome</keyword>
<dbReference type="PANTHER" id="PTHR48467:SF1">
    <property type="entry name" value="GLUTAMATE SYNTHASE 1 [NADH], CHLOROPLASTIC-LIKE"/>
    <property type="match status" value="1"/>
</dbReference>
<dbReference type="Pfam" id="PF00037">
    <property type="entry name" value="Fer4"/>
    <property type="match status" value="1"/>
</dbReference>
<comment type="cofactor">
    <cofactor evidence="1">
        <name>FAD</name>
        <dbReference type="ChEBI" id="CHEBI:57692"/>
    </cofactor>
</comment>
<dbReference type="InterPro" id="IPR017896">
    <property type="entry name" value="4Fe4S_Fe-S-bd"/>
</dbReference>
<feature type="domain" description="4Fe-4S ferredoxin-type" evidence="8">
    <location>
        <begin position="37"/>
        <end position="66"/>
    </location>
</feature>
<keyword evidence="5" id="KW-0521">NADP</keyword>